<dbReference type="Gene3D" id="3.40.630.30">
    <property type="match status" value="1"/>
</dbReference>
<name>A0A1Y1ULS4_9TREE</name>
<comment type="catalytic activity">
    <reaction evidence="3">
        <text>D-glucosamine 6-phosphate + acetyl-CoA = N-acetyl-D-glucosamine 6-phosphate + CoA + H(+)</text>
        <dbReference type="Rhea" id="RHEA:10292"/>
        <dbReference type="ChEBI" id="CHEBI:15378"/>
        <dbReference type="ChEBI" id="CHEBI:57287"/>
        <dbReference type="ChEBI" id="CHEBI:57288"/>
        <dbReference type="ChEBI" id="CHEBI:57513"/>
        <dbReference type="ChEBI" id="CHEBI:58725"/>
        <dbReference type="EC" id="2.3.1.4"/>
    </reaction>
</comment>
<dbReference type="AlphaFoldDB" id="A0A1Y1ULS4"/>
<dbReference type="PANTHER" id="PTHR13355:SF11">
    <property type="entry name" value="GLUCOSAMINE 6-PHOSPHATE N-ACETYLTRANSFERASE"/>
    <property type="match status" value="1"/>
</dbReference>
<gene>
    <name evidence="5" type="ORF">BD324DRAFT_618200</name>
</gene>
<accession>A0A1Y1ULS4</accession>
<dbReference type="EC" id="2.3.1.4" evidence="3"/>
<evidence type="ECO:0000256" key="1">
    <source>
        <dbReference type="ARBA" id="ARBA00022679"/>
    </source>
</evidence>
<dbReference type="PROSITE" id="PS51186">
    <property type="entry name" value="GNAT"/>
    <property type="match status" value="1"/>
</dbReference>
<dbReference type="Pfam" id="PF00583">
    <property type="entry name" value="Acetyltransf_1"/>
    <property type="match status" value="1"/>
</dbReference>
<sequence>MQPSLPHALEMTQDQRELDLLFDPSFIPESARQQLDADLTIRPLASTDHSRGHFDLLSILTIAPPVSPIVYAKTFRNLQSCPNTYFTVVIVSKQTDQLVACGSIIVERKFTRAAGMIGHIEDIAVSKSMQGRKLGLKIINTLEGIGRAMGCYKIILDCNKENIPFYEKCGFKHKEYQMVRYMEDPPVDHPPTPSKL</sequence>
<keyword evidence="6" id="KW-1185">Reference proteome</keyword>
<comment type="caution">
    <text evidence="5">The sequence shown here is derived from an EMBL/GenBank/DDBJ whole genome shotgun (WGS) entry which is preliminary data.</text>
</comment>
<comment type="pathway">
    <text evidence="3">Nucleotide-sugar biosynthesis; UDP-N-acetyl-alpha-D-glucosamine biosynthesis; N-acetyl-alpha-D-glucosamine 1-phosphate from alpha-D-glucosamine 6-phosphate (route I): step 1/2.</text>
</comment>
<dbReference type="OrthoDB" id="10039976at2759"/>
<protein>
    <recommendedName>
        <fullName evidence="3">Glucosamine 6-phosphate N-acetyltransferase</fullName>
        <ecNumber evidence="3">2.3.1.4</ecNumber>
    </recommendedName>
</protein>
<dbReference type="GeneID" id="33556808"/>
<evidence type="ECO:0000256" key="2">
    <source>
        <dbReference type="ARBA" id="ARBA00023315"/>
    </source>
</evidence>
<evidence type="ECO:0000313" key="5">
    <source>
        <dbReference type="EMBL" id="ORX39008.1"/>
    </source>
</evidence>
<dbReference type="PANTHER" id="PTHR13355">
    <property type="entry name" value="GLUCOSAMINE 6-PHOSPHATE N-ACETYLTRANSFERASE"/>
    <property type="match status" value="1"/>
</dbReference>
<dbReference type="InParanoid" id="A0A1Y1ULS4"/>
<dbReference type="GO" id="GO:0004343">
    <property type="term" value="F:glucosamine 6-phosphate N-acetyltransferase activity"/>
    <property type="evidence" value="ECO:0007669"/>
    <property type="project" value="UniProtKB-UniRule"/>
</dbReference>
<evidence type="ECO:0000313" key="6">
    <source>
        <dbReference type="Proteomes" id="UP000193218"/>
    </source>
</evidence>
<proteinExistence type="inferred from homology"/>
<feature type="domain" description="N-acetyltransferase" evidence="4">
    <location>
        <begin position="39"/>
        <end position="187"/>
    </location>
</feature>
<keyword evidence="1 3" id="KW-0808">Transferase</keyword>
<dbReference type="GO" id="GO:0006048">
    <property type="term" value="P:UDP-N-acetylglucosamine biosynthetic process"/>
    <property type="evidence" value="ECO:0007669"/>
    <property type="project" value="UniProtKB-UniRule"/>
</dbReference>
<dbReference type="UniPathway" id="UPA00113">
    <property type="reaction ID" value="UER00529"/>
</dbReference>
<evidence type="ECO:0000256" key="3">
    <source>
        <dbReference type="RuleBase" id="RU365086"/>
    </source>
</evidence>
<reference evidence="5 6" key="1">
    <citation type="submission" date="2017-03" db="EMBL/GenBank/DDBJ databases">
        <title>Widespread Adenine N6-methylation of Active Genes in Fungi.</title>
        <authorList>
            <consortium name="DOE Joint Genome Institute"/>
            <person name="Mondo S.J."/>
            <person name="Dannebaum R.O."/>
            <person name="Kuo R.C."/>
            <person name="Louie K.B."/>
            <person name="Bewick A.J."/>
            <person name="Labutti K."/>
            <person name="Haridas S."/>
            <person name="Kuo A."/>
            <person name="Salamov A."/>
            <person name="Ahrendt S.R."/>
            <person name="Lau R."/>
            <person name="Bowen B.P."/>
            <person name="Lipzen A."/>
            <person name="Sullivan W."/>
            <person name="Andreopoulos W.B."/>
            <person name="Clum A."/>
            <person name="Lindquist E."/>
            <person name="Daum C."/>
            <person name="Northen T.R."/>
            <person name="Ramamoorthy G."/>
            <person name="Schmitz R.J."/>
            <person name="Gryganskyi A."/>
            <person name="Culley D."/>
            <person name="Magnuson J."/>
            <person name="James T.Y."/>
            <person name="O'Malley M.A."/>
            <person name="Stajich J.E."/>
            <person name="Spatafora J.W."/>
            <person name="Visel A."/>
            <person name="Grigoriev I.V."/>
        </authorList>
    </citation>
    <scope>NUCLEOTIDE SEQUENCE [LARGE SCALE GENOMIC DNA]</scope>
    <source>
        <strain evidence="5 6">NRRL Y-17943</strain>
    </source>
</reference>
<dbReference type="CDD" id="cd04301">
    <property type="entry name" value="NAT_SF"/>
    <property type="match status" value="1"/>
</dbReference>
<organism evidence="5 6">
    <name type="scientific">Kockovaella imperatae</name>
    <dbReference type="NCBI Taxonomy" id="4999"/>
    <lineage>
        <taxon>Eukaryota</taxon>
        <taxon>Fungi</taxon>
        <taxon>Dikarya</taxon>
        <taxon>Basidiomycota</taxon>
        <taxon>Agaricomycotina</taxon>
        <taxon>Tremellomycetes</taxon>
        <taxon>Tremellales</taxon>
        <taxon>Cuniculitremaceae</taxon>
        <taxon>Kockovaella</taxon>
    </lineage>
</organism>
<dbReference type="SUPFAM" id="SSF55729">
    <property type="entry name" value="Acyl-CoA N-acyltransferases (Nat)"/>
    <property type="match status" value="1"/>
</dbReference>
<dbReference type="Proteomes" id="UP000193218">
    <property type="component" value="Unassembled WGS sequence"/>
</dbReference>
<dbReference type="FunFam" id="3.40.630.30:FF:000043">
    <property type="entry name" value="Glucosamine 6-phosphate N-acetyltransferase"/>
    <property type="match status" value="1"/>
</dbReference>
<dbReference type="InterPro" id="IPR016181">
    <property type="entry name" value="Acyl_CoA_acyltransferase"/>
</dbReference>
<dbReference type="FunCoup" id="A0A1Y1ULS4">
    <property type="interactions" value="134"/>
</dbReference>
<dbReference type="InterPro" id="IPR000182">
    <property type="entry name" value="GNAT_dom"/>
</dbReference>
<dbReference type="RefSeq" id="XP_021872871.1">
    <property type="nucleotide sequence ID" value="XM_022015000.1"/>
</dbReference>
<dbReference type="EMBL" id="NBSH01000003">
    <property type="protein sequence ID" value="ORX39008.1"/>
    <property type="molecule type" value="Genomic_DNA"/>
</dbReference>
<dbReference type="InterPro" id="IPR039143">
    <property type="entry name" value="GNPNAT1-like"/>
</dbReference>
<comment type="similarity">
    <text evidence="3">Belongs to the acetyltransferase family. GNA1 subfamily.</text>
</comment>
<keyword evidence="2 3" id="KW-0012">Acyltransferase</keyword>
<dbReference type="STRING" id="4999.A0A1Y1ULS4"/>
<evidence type="ECO:0000259" key="4">
    <source>
        <dbReference type="PROSITE" id="PS51186"/>
    </source>
</evidence>